<dbReference type="Proteomes" id="UP000002941">
    <property type="component" value="Unassembled WGS sequence"/>
</dbReference>
<accession>J0N9P9</accession>
<protein>
    <submittedName>
        <fullName evidence="1">Uncharacterized protein</fullName>
    </submittedName>
</protein>
<keyword evidence="2" id="KW-1185">Reference proteome</keyword>
<organism evidence="1 2">
    <name type="scientific">Actinomyces massiliensis F0489</name>
    <dbReference type="NCBI Taxonomy" id="1125718"/>
    <lineage>
        <taxon>Bacteria</taxon>
        <taxon>Bacillati</taxon>
        <taxon>Actinomycetota</taxon>
        <taxon>Actinomycetes</taxon>
        <taxon>Actinomycetales</taxon>
        <taxon>Actinomycetaceae</taxon>
        <taxon>Actinomyces</taxon>
    </lineage>
</organism>
<evidence type="ECO:0000313" key="2">
    <source>
        <dbReference type="Proteomes" id="UP000002941"/>
    </source>
</evidence>
<name>J0N9P9_9ACTO</name>
<feature type="non-terminal residue" evidence="1">
    <location>
        <position position="98"/>
    </location>
</feature>
<sequence length="98" mass="8472">MELGSGVGSAVGVVQGFGVSEELGSGVVESVEGCPGVEAVGAGVTHTSGVVLGSGVGSGVGSVLGSGVGSGVGSVLGSGVGSGVGSVLGSGVGSGVGV</sequence>
<comment type="caution">
    <text evidence="1">The sequence shown here is derived from an EMBL/GenBank/DDBJ whole genome shotgun (WGS) entry which is preliminary data.</text>
</comment>
<proteinExistence type="predicted"/>
<reference evidence="1 2" key="1">
    <citation type="submission" date="2012-05" db="EMBL/GenBank/DDBJ databases">
        <authorList>
            <person name="Harkins D.M."/>
            <person name="Madupu R."/>
            <person name="Durkin A.S."/>
            <person name="Torralba M."/>
            <person name="Methe B."/>
            <person name="Sutton G.G."/>
            <person name="Nelson K.E."/>
        </authorList>
    </citation>
    <scope>NUCLEOTIDE SEQUENCE [LARGE SCALE GENOMIC DNA]</scope>
    <source>
        <strain evidence="1 2">F0489</strain>
    </source>
</reference>
<evidence type="ECO:0000313" key="1">
    <source>
        <dbReference type="EMBL" id="EJF43624.1"/>
    </source>
</evidence>
<dbReference type="EMBL" id="AKFT01000121">
    <property type="protein sequence ID" value="EJF43624.1"/>
    <property type="molecule type" value="Genomic_DNA"/>
</dbReference>
<dbReference type="AlphaFoldDB" id="J0N9P9"/>
<gene>
    <name evidence="1" type="ORF">HMPREF1318_1987</name>
</gene>